<evidence type="ECO:0000256" key="1">
    <source>
        <dbReference type="SAM" id="Phobius"/>
    </source>
</evidence>
<comment type="caution">
    <text evidence="2">The sequence shown here is derived from an EMBL/GenBank/DDBJ whole genome shotgun (WGS) entry which is preliminary data.</text>
</comment>
<feature type="non-terminal residue" evidence="2">
    <location>
        <position position="1"/>
    </location>
</feature>
<dbReference type="RefSeq" id="WP_169100058.1">
    <property type="nucleotide sequence ID" value="NZ_JABBVZ010000039.1"/>
</dbReference>
<accession>A0A7Y0L606</accession>
<keyword evidence="1" id="KW-0812">Transmembrane</keyword>
<dbReference type="Proteomes" id="UP000533476">
    <property type="component" value="Unassembled WGS sequence"/>
</dbReference>
<name>A0A7Y0L606_9FIRM</name>
<sequence length="158" mass="17191">MNQEGGNKIDYLLNDGQSWTSPSERSISLFESLKLGFVFGVEVRVMSVMLVFFFLGLGMLTLPRRAPHLLNSNSSAIAKNPLLRIGLGILLMIIGAYFIVSISLSSLSSPLLLQPVVQSAIVVVLAILIYWGYWVRGKAKTPGLAAEAVARFAQPPND</sequence>
<reference evidence="2 3" key="1">
    <citation type="submission" date="2020-04" db="EMBL/GenBank/DDBJ databases">
        <authorList>
            <person name="Zhang R."/>
            <person name="Schippers A."/>
        </authorList>
    </citation>
    <scope>NUCLEOTIDE SEQUENCE [LARGE SCALE GENOMIC DNA]</scope>
    <source>
        <strain evidence="2 3">DSM 109850</strain>
    </source>
</reference>
<keyword evidence="1" id="KW-1133">Transmembrane helix</keyword>
<keyword evidence="3" id="KW-1185">Reference proteome</keyword>
<organism evidence="2 3">
    <name type="scientific">Sulfobacillus harzensis</name>
    <dbReference type="NCBI Taxonomy" id="2729629"/>
    <lineage>
        <taxon>Bacteria</taxon>
        <taxon>Bacillati</taxon>
        <taxon>Bacillota</taxon>
        <taxon>Clostridia</taxon>
        <taxon>Eubacteriales</taxon>
        <taxon>Clostridiales Family XVII. Incertae Sedis</taxon>
        <taxon>Sulfobacillus</taxon>
    </lineage>
</organism>
<proteinExistence type="predicted"/>
<feature type="transmembrane region" description="Helical" evidence="1">
    <location>
        <begin position="116"/>
        <end position="135"/>
    </location>
</feature>
<keyword evidence="1" id="KW-0472">Membrane</keyword>
<evidence type="ECO:0000313" key="2">
    <source>
        <dbReference type="EMBL" id="NMP23100.1"/>
    </source>
</evidence>
<gene>
    <name evidence="2" type="ORF">HIJ39_12190</name>
</gene>
<feature type="transmembrane region" description="Helical" evidence="1">
    <location>
        <begin position="82"/>
        <end position="104"/>
    </location>
</feature>
<dbReference type="AlphaFoldDB" id="A0A7Y0L606"/>
<dbReference type="EMBL" id="JABBVZ010000039">
    <property type="protein sequence ID" value="NMP23100.1"/>
    <property type="molecule type" value="Genomic_DNA"/>
</dbReference>
<protein>
    <submittedName>
        <fullName evidence="2">Uncharacterized protein</fullName>
    </submittedName>
</protein>
<feature type="transmembrane region" description="Helical" evidence="1">
    <location>
        <begin position="43"/>
        <end position="62"/>
    </location>
</feature>
<evidence type="ECO:0000313" key="3">
    <source>
        <dbReference type="Proteomes" id="UP000533476"/>
    </source>
</evidence>